<evidence type="ECO:0000313" key="2">
    <source>
        <dbReference type="EMBL" id="KAG2620005.1"/>
    </source>
</evidence>
<name>A0A8T0UDI4_PANVG</name>
<dbReference type="EMBL" id="CM029042">
    <property type="protein sequence ID" value="KAG2620005.1"/>
    <property type="molecule type" value="Genomic_DNA"/>
</dbReference>
<gene>
    <name evidence="2" type="ORF">PVAP13_3NG155400</name>
</gene>
<dbReference type="AlphaFoldDB" id="A0A8T0UDI4"/>
<reference evidence="2" key="1">
    <citation type="submission" date="2020-05" db="EMBL/GenBank/DDBJ databases">
        <title>WGS assembly of Panicum virgatum.</title>
        <authorList>
            <person name="Lovell J.T."/>
            <person name="Jenkins J."/>
            <person name="Shu S."/>
            <person name="Juenger T.E."/>
            <person name="Schmutz J."/>
        </authorList>
    </citation>
    <scope>NUCLEOTIDE SEQUENCE</scope>
    <source>
        <strain evidence="2">AP13</strain>
    </source>
</reference>
<proteinExistence type="predicted"/>
<sequence>MEIDKKERERDRRWLCMVEKQGTCITIQCRSMLLLLLAAHQPLWMDAWIHGWMVLHVPIFSTEHKLSRHASARQVVISLITGVRCRRRFLPSAVLTLQAKIHARIFDVLVCLFHFIYNFLFIA</sequence>
<keyword evidence="1" id="KW-0472">Membrane</keyword>
<keyword evidence="1" id="KW-1133">Transmembrane helix</keyword>
<evidence type="ECO:0000313" key="3">
    <source>
        <dbReference type="Proteomes" id="UP000823388"/>
    </source>
</evidence>
<keyword evidence="3" id="KW-1185">Reference proteome</keyword>
<accession>A0A8T0UDI4</accession>
<protein>
    <submittedName>
        <fullName evidence="2">Uncharacterized protein</fullName>
    </submittedName>
</protein>
<comment type="caution">
    <text evidence="2">The sequence shown here is derived from an EMBL/GenBank/DDBJ whole genome shotgun (WGS) entry which is preliminary data.</text>
</comment>
<organism evidence="2 3">
    <name type="scientific">Panicum virgatum</name>
    <name type="common">Blackwell switchgrass</name>
    <dbReference type="NCBI Taxonomy" id="38727"/>
    <lineage>
        <taxon>Eukaryota</taxon>
        <taxon>Viridiplantae</taxon>
        <taxon>Streptophyta</taxon>
        <taxon>Embryophyta</taxon>
        <taxon>Tracheophyta</taxon>
        <taxon>Spermatophyta</taxon>
        <taxon>Magnoliopsida</taxon>
        <taxon>Liliopsida</taxon>
        <taxon>Poales</taxon>
        <taxon>Poaceae</taxon>
        <taxon>PACMAD clade</taxon>
        <taxon>Panicoideae</taxon>
        <taxon>Panicodae</taxon>
        <taxon>Paniceae</taxon>
        <taxon>Panicinae</taxon>
        <taxon>Panicum</taxon>
        <taxon>Panicum sect. Hiantes</taxon>
    </lineage>
</organism>
<feature type="transmembrane region" description="Helical" evidence="1">
    <location>
        <begin position="105"/>
        <end position="122"/>
    </location>
</feature>
<keyword evidence="1" id="KW-0812">Transmembrane</keyword>
<dbReference type="Proteomes" id="UP000823388">
    <property type="component" value="Chromosome 3N"/>
</dbReference>
<evidence type="ECO:0000256" key="1">
    <source>
        <dbReference type="SAM" id="Phobius"/>
    </source>
</evidence>